<gene>
    <name evidence="3" type="ORF">CYMTET_49553</name>
</gene>
<feature type="region of interest" description="Disordered" evidence="1">
    <location>
        <begin position="21"/>
        <end position="129"/>
    </location>
</feature>
<proteinExistence type="predicted"/>
<organism evidence="3 4">
    <name type="scientific">Cymbomonas tetramitiformis</name>
    <dbReference type="NCBI Taxonomy" id="36881"/>
    <lineage>
        <taxon>Eukaryota</taxon>
        <taxon>Viridiplantae</taxon>
        <taxon>Chlorophyta</taxon>
        <taxon>Pyramimonadophyceae</taxon>
        <taxon>Pyramimonadales</taxon>
        <taxon>Pyramimonadaceae</taxon>
        <taxon>Cymbomonas</taxon>
    </lineage>
</organism>
<evidence type="ECO:0000313" key="4">
    <source>
        <dbReference type="Proteomes" id="UP001190700"/>
    </source>
</evidence>
<feature type="chain" id="PRO_5042211229" evidence="2">
    <location>
        <begin position="20"/>
        <end position="129"/>
    </location>
</feature>
<sequence length="129" mass="13957">MSIIIILVFILMTFTPGDFSFGERKLGEANEQQEEEDAISPVYSPRSPSYEPESSPYDPNSPPCSPMGSPSDLLDLDALSKEVGAGSEVLQPSLRQGQPRAAETTPRASDGSSDEEGEELAPRRKKTNV</sequence>
<keyword evidence="4" id="KW-1185">Reference proteome</keyword>
<protein>
    <submittedName>
        <fullName evidence="3">Uncharacterized protein</fullName>
    </submittedName>
</protein>
<evidence type="ECO:0000256" key="2">
    <source>
        <dbReference type="SAM" id="SignalP"/>
    </source>
</evidence>
<accession>A0AAE0BPZ4</accession>
<evidence type="ECO:0000313" key="3">
    <source>
        <dbReference type="EMBL" id="KAK3240616.1"/>
    </source>
</evidence>
<keyword evidence="2" id="KW-0732">Signal</keyword>
<dbReference type="Proteomes" id="UP001190700">
    <property type="component" value="Unassembled WGS sequence"/>
</dbReference>
<reference evidence="3 4" key="1">
    <citation type="journal article" date="2015" name="Genome Biol. Evol.">
        <title>Comparative Genomics of a Bacterivorous Green Alga Reveals Evolutionary Causalities and Consequences of Phago-Mixotrophic Mode of Nutrition.</title>
        <authorList>
            <person name="Burns J.A."/>
            <person name="Paasch A."/>
            <person name="Narechania A."/>
            <person name="Kim E."/>
        </authorList>
    </citation>
    <scope>NUCLEOTIDE SEQUENCE [LARGE SCALE GENOMIC DNA]</scope>
    <source>
        <strain evidence="3 4">PLY_AMNH</strain>
    </source>
</reference>
<evidence type="ECO:0000256" key="1">
    <source>
        <dbReference type="SAM" id="MobiDB-lite"/>
    </source>
</evidence>
<feature type="signal peptide" evidence="2">
    <location>
        <begin position="1"/>
        <end position="19"/>
    </location>
</feature>
<name>A0AAE0BPZ4_9CHLO</name>
<comment type="caution">
    <text evidence="3">The sequence shown here is derived from an EMBL/GenBank/DDBJ whole genome shotgun (WGS) entry which is preliminary data.</text>
</comment>
<dbReference type="AlphaFoldDB" id="A0AAE0BPZ4"/>
<feature type="compositionally biased region" description="Low complexity" evidence="1">
    <location>
        <begin position="40"/>
        <end position="58"/>
    </location>
</feature>
<dbReference type="EMBL" id="LGRX02033589">
    <property type="protein sequence ID" value="KAK3240616.1"/>
    <property type="molecule type" value="Genomic_DNA"/>
</dbReference>